<evidence type="ECO:0000313" key="2">
    <source>
        <dbReference type="RefSeq" id="XP_041423489.1"/>
    </source>
</evidence>
<dbReference type="RefSeq" id="XP_041423489.1">
    <property type="nucleotide sequence ID" value="XM_041567555.1"/>
</dbReference>
<dbReference type="KEGG" id="xla:121395043"/>
<dbReference type="AlphaFoldDB" id="A0A1L8FRS0"/>
<dbReference type="PaxDb" id="8355-A0A1L8FRS0"/>
<dbReference type="GeneID" id="121395043"/>
<accession>A0A1L8FRS0</accession>
<keyword evidence="1" id="KW-1185">Reference proteome</keyword>
<reference evidence="2" key="1">
    <citation type="submission" date="2025-08" db="UniProtKB">
        <authorList>
            <consortium name="RefSeq"/>
        </authorList>
    </citation>
    <scope>IDENTIFICATION</scope>
    <source>
        <strain evidence="2">J_2021</strain>
        <tissue evidence="2">Erythrocytes</tissue>
    </source>
</reference>
<proteinExistence type="predicted"/>
<sequence length="84" mass="9315">MLKGIFLCALLVVLSANSMAQPTGSADPDAIVEREVREYVSRAMDAFRNGASVNKMRETRKSILLYPHLGPVHAKKVFPLKKQC</sequence>
<evidence type="ECO:0000313" key="1">
    <source>
        <dbReference type="Proteomes" id="UP000186698"/>
    </source>
</evidence>
<organism evidence="1 2">
    <name type="scientific">Xenopus laevis</name>
    <name type="common">African clawed frog</name>
    <dbReference type="NCBI Taxonomy" id="8355"/>
    <lineage>
        <taxon>Eukaryota</taxon>
        <taxon>Metazoa</taxon>
        <taxon>Chordata</taxon>
        <taxon>Craniata</taxon>
        <taxon>Vertebrata</taxon>
        <taxon>Euteleostomi</taxon>
        <taxon>Amphibia</taxon>
        <taxon>Batrachia</taxon>
        <taxon>Anura</taxon>
        <taxon>Pipoidea</taxon>
        <taxon>Pipidae</taxon>
        <taxon>Xenopodinae</taxon>
        <taxon>Xenopus</taxon>
        <taxon>Xenopus</taxon>
    </lineage>
</organism>
<name>A0A1L8FRS0_XENLA</name>
<dbReference type="Proteomes" id="UP000186698">
    <property type="component" value="Chromosome 6S"/>
</dbReference>
<gene>
    <name evidence="2" type="primary">LOC121395043</name>
</gene>
<protein>
    <submittedName>
        <fullName evidence="2">Xenopsin peptides-like</fullName>
    </submittedName>
</protein>